<dbReference type="InterPro" id="IPR050557">
    <property type="entry name" value="RTX_toxin/Mannuronan_C5-epim"/>
</dbReference>
<keyword evidence="4" id="KW-0800">Toxin</keyword>
<proteinExistence type="predicted"/>
<keyword evidence="5" id="KW-0677">Repeat</keyword>
<evidence type="ECO:0000256" key="6">
    <source>
        <dbReference type="ARBA" id="ARBA00023026"/>
    </source>
</evidence>
<accession>A0ABT9HSF1</accession>
<keyword evidence="3" id="KW-0964">Secreted</keyword>
<dbReference type="InterPro" id="IPR011049">
    <property type="entry name" value="Serralysin-like_metalloprot_C"/>
</dbReference>
<evidence type="ECO:0000313" key="9">
    <source>
        <dbReference type="Proteomes" id="UP001240639"/>
    </source>
</evidence>
<dbReference type="SUPFAM" id="SSF51120">
    <property type="entry name" value="beta-Roll"/>
    <property type="match status" value="3"/>
</dbReference>
<dbReference type="InterPro" id="IPR003995">
    <property type="entry name" value="RTX_toxin_determinant-A"/>
</dbReference>
<evidence type="ECO:0000256" key="3">
    <source>
        <dbReference type="ARBA" id="ARBA00022525"/>
    </source>
</evidence>
<evidence type="ECO:0000256" key="5">
    <source>
        <dbReference type="ARBA" id="ARBA00022737"/>
    </source>
</evidence>
<keyword evidence="6" id="KW-0843">Virulence</keyword>
<evidence type="ECO:0000256" key="4">
    <source>
        <dbReference type="ARBA" id="ARBA00022656"/>
    </source>
</evidence>
<dbReference type="Pfam" id="PF00353">
    <property type="entry name" value="HemolysinCabind"/>
    <property type="match status" value="7"/>
</dbReference>
<protein>
    <submittedName>
        <fullName evidence="8">Calcium-binding protein</fullName>
    </submittedName>
</protein>
<dbReference type="PANTHER" id="PTHR38340:SF1">
    <property type="entry name" value="S-LAYER PROTEIN"/>
    <property type="match status" value="1"/>
</dbReference>
<comment type="subcellular location">
    <subcellularLocation>
        <location evidence="1">Membrane</location>
    </subcellularLocation>
    <subcellularLocation>
        <location evidence="2">Secreted</location>
    </subcellularLocation>
</comment>
<dbReference type="PRINTS" id="PR00313">
    <property type="entry name" value="CABNDNGRPT"/>
</dbReference>
<evidence type="ECO:0000313" key="8">
    <source>
        <dbReference type="EMBL" id="MDP4575598.1"/>
    </source>
</evidence>
<dbReference type="InterPro" id="IPR001343">
    <property type="entry name" value="Hemolysn_Ca-bd"/>
</dbReference>
<sequence>MPTPTQWLNNFQVNTGPAATGFQYAPQIIGLSNGNFLVVWSESSDGTIATANGLDIVGKIYDADGNVVRDSFQLNSNQIDEEYDFDIVATNDGGFALVYLDDDVDFDSQNIIYERYDANGDSTVFRAVATEGVADRSHSNPEVTFNHVTGEAVVTFTDVEAGDIDIRAVTIDSSNVVSAEYDAAQNSPDNDTSGEVAVLANGNYVTVYQETDSPNVGIEAHIFNSAGSVISNIQVTSTGFNPHVATLANGNFVVSWEDGGVINYAIRTASGGSVTTGTVATGSDFVNESRIVALPDGGFVITWDNDTDSTLEAQAFFSNGVADGSAFVVAGNEPTTPDISVTGDGRILFTWVELDSGGEIFASVWDPRDGAIDASDYDQGLANFVDTEVIYGYSTTGSTINGDADSNSIFGFAGNDIIDSGGGVNIVRARAGNDTIYSSGDGEYYGGSGDDLIYAGLTFASEVLDGGDGIDTVDTTTWDGDYVFDMGTGDTNYGGESFVNFENAVMGIGNDDVTGTFVDNSIVGNAGNDTLDGRAGNDFLDGGAGNDTLIGGNGTDTLLGGNDNDLLIGNFGSDTLNGGTGDDRIFAGFGDDVLIGGDGRDILRGGSGTDTLLGGQGTDEMRGGLGNDTLSGGLGIDFLYGGGDNDTLFGEESDDTLYGDAGADSLDGGDGDDSLFGGTGNDFLDGGAGSDLMRGGDGVDTLTGGFGADNLGGGIGDDSLFGGDGNDLLLGDNGADLMRGGAGADRLRGGFGADNIGGGTGTDTLTGGGGADLFFFGDATHLNSTFALTDTITDFSQSDGDTISLTGIDANTTAGGNQAFSFVGESAFSGTAGELRYAQAGGQTVVEMDRDGDGVADLYLTLDGLVDLTAADFVL</sequence>
<evidence type="ECO:0000256" key="7">
    <source>
        <dbReference type="ARBA" id="ARBA00023136"/>
    </source>
</evidence>
<evidence type="ECO:0000256" key="2">
    <source>
        <dbReference type="ARBA" id="ARBA00004613"/>
    </source>
</evidence>
<reference evidence="8 9" key="1">
    <citation type="submission" date="2023-08" db="EMBL/GenBank/DDBJ databases">
        <title>genomic of G39.</title>
        <authorList>
            <person name="Wang Y."/>
        </authorList>
    </citation>
    <scope>NUCLEOTIDE SEQUENCE [LARGE SCALE GENOMIC DNA]</scope>
    <source>
        <strain evidence="8 9">G39</strain>
    </source>
</reference>
<keyword evidence="9" id="KW-1185">Reference proteome</keyword>
<dbReference type="PROSITE" id="PS00330">
    <property type="entry name" value="HEMOLYSIN_CALCIUM"/>
    <property type="match status" value="8"/>
</dbReference>
<dbReference type="PRINTS" id="PR01488">
    <property type="entry name" value="RTXTOXINA"/>
</dbReference>
<comment type="caution">
    <text evidence="8">The sequence shown here is derived from an EMBL/GenBank/DDBJ whole genome shotgun (WGS) entry which is preliminary data.</text>
</comment>
<evidence type="ECO:0000256" key="1">
    <source>
        <dbReference type="ARBA" id="ARBA00004370"/>
    </source>
</evidence>
<dbReference type="RefSeq" id="WP_305932878.1">
    <property type="nucleotide sequence ID" value="NZ_JAVAIM010000001.1"/>
</dbReference>
<organism evidence="8 9">
    <name type="scientific">Qipengyuania profundimaris</name>
    <dbReference type="NCBI Taxonomy" id="3067652"/>
    <lineage>
        <taxon>Bacteria</taxon>
        <taxon>Pseudomonadati</taxon>
        <taxon>Pseudomonadota</taxon>
        <taxon>Alphaproteobacteria</taxon>
        <taxon>Sphingomonadales</taxon>
        <taxon>Erythrobacteraceae</taxon>
        <taxon>Qipengyuania</taxon>
    </lineage>
</organism>
<dbReference type="InterPro" id="IPR018511">
    <property type="entry name" value="Hemolysin-typ_Ca-bd_CS"/>
</dbReference>
<gene>
    <name evidence="8" type="ORF">Q9K02_10660</name>
</gene>
<dbReference type="EMBL" id="JAVAIM010000001">
    <property type="protein sequence ID" value="MDP4575598.1"/>
    <property type="molecule type" value="Genomic_DNA"/>
</dbReference>
<dbReference type="PANTHER" id="PTHR38340">
    <property type="entry name" value="S-LAYER PROTEIN"/>
    <property type="match status" value="1"/>
</dbReference>
<dbReference type="Proteomes" id="UP001240639">
    <property type="component" value="Unassembled WGS sequence"/>
</dbReference>
<dbReference type="Gene3D" id="2.150.10.10">
    <property type="entry name" value="Serralysin-like metalloprotease, C-terminal"/>
    <property type="match status" value="5"/>
</dbReference>
<keyword evidence="7" id="KW-0472">Membrane</keyword>
<name>A0ABT9HSF1_9SPHN</name>